<dbReference type="SUPFAM" id="SSF46785">
    <property type="entry name" value="Winged helix' DNA-binding domain"/>
    <property type="match status" value="1"/>
</dbReference>
<dbReference type="PROSITE" id="PS01117">
    <property type="entry name" value="HTH_MARR_1"/>
    <property type="match status" value="1"/>
</dbReference>
<dbReference type="Gene3D" id="1.10.10.10">
    <property type="entry name" value="Winged helix-like DNA-binding domain superfamily/Winged helix DNA-binding domain"/>
    <property type="match status" value="1"/>
</dbReference>
<name>A0ABX7LGM4_9BACL</name>
<dbReference type="InterPro" id="IPR000835">
    <property type="entry name" value="HTH_MarR-typ"/>
</dbReference>
<gene>
    <name evidence="5" type="ORF">JRJ22_07195</name>
</gene>
<organism evidence="5 6">
    <name type="scientific">Paenibacillus tianjinensis</name>
    <dbReference type="NCBI Taxonomy" id="2810347"/>
    <lineage>
        <taxon>Bacteria</taxon>
        <taxon>Bacillati</taxon>
        <taxon>Bacillota</taxon>
        <taxon>Bacilli</taxon>
        <taxon>Bacillales</taxon>
        <taxon>Paenibacillaceae</taxon>
        <taxon>Paenibacillus</taxon>
    </lineage>
</organism>
<sequence length="173" mass="20055">MNPQDLQEEKLLIAFENIKRLATRTKWTDSIPHGEFLMMFVIHVMMKKERLEPDTPEYPGVMVSKLSELLQISRPTASQAVSSLEEKGYVERAMSETDRRVIYISLTEQGRLVFEQKMERYSCILNEIVVKVGREEVDQLIVTCERLRTVMDEVRQRFTAEQSDGELQAAEIG</sequence>
<evidence type="ECO:0000256" key="2">
    <source>
        <dbReference type="ARBA" id="ARBA00023125"/>
    </source>
</evidence>
<protein>
    <submittedName>
        <fullName evidence="5">MarR family transcriptional regulator</fullName>
    </submittedName>
</protein>
<keyword evidence="3" id="KW-0804">Transcription</keyword>
<feature type="domain" description="HTH marR-type" evidence="4">
    <location>
        <begin position="1"/>
        <end position="149"/>
    </location>
</feature>
<accession>A0ABX7LGM4</accession>
<dbReference type="InterPro" id="IPR011991">
    <property type="entry name" value="ArsR-like_HTH"/>
</dbReference>
<keyword evidence="2" id="KW-0238">DNA-binding</keyword>
<dbReference type="RefSeq" id="WP_206103850.1">
    <property type="nucleotide sequence ID" value="NZ_CP070969.1"/>
</dbReference>
<keyword evidence="6" id="KW-1185">Reference proteome</keyword>
<evidence type="ECO:0000313" key="5">
    <source>
        <dbReference type="EMBL" id="QSF46366.1"/>
    </source>
</evidence>
<dbReference type="EMBL" id="CP070969">
    <property type="protein sequence ID" value="QSF46366.1"/>
    <property type="molecule type" value="Genomic_DNA"/>
</dbReference>
<evidence type="ECO:0000256" key="1">
    <source>
        <dbReference type="ARBA" id="ARBA00023015"/>
    </source>
</evidence>
<evidence type="ECO:0000259" key="4">
    <source>
        <dbReference type="PROSITE" id="PS50995"/>
    </source>
</evidence>
<dbReference type="PROSITE" id="PS50995">
    <property type="entry name" value="HTH_MARR_2"/>
    <property type="match status" value="1"/>
</dbReference>
<dbReference type="PRINTS" id="PR00598">
    <property type="entry name" value="HTHMARR"/>
</dbReference>
<evidence type="ECO:0000313" key="6">
    <source>
        <dbReference type="Proteomes" id="UP000663452"/>
    </source>
</evidence>
<keyword evidence="1" id="KW-0805">Transcription regulation</keyword>
<evidence type="ECO:0000256" key="3">
    <source>
        <dbReference type="ARBA" id="ARBA00023163"/>
    </source>
</evidence>
<dbReference type="PANTHER" id="PTHR42756:SF1">
    <property type="entry name" value="TRANSCRIPTIONAL REPRESSOR OF EMRAB OPERON"/>
    <property type="match status" value="1"/>
</dbReference>
<proteinExistence type="predicted"/>
<dbReference type="Pfam" id="PF12802">
    <property type="entry name" value="MarR_2"/>
    <property type="match status" value="1"/>
</dbReference>
<dbReference type="Proteomes" id="UP000663452">
    <property type="component" value="Chromosome"/>
</dbReference>
<dbReference type="SMART" id="SM00347">
    <property type="entry name" value="HTH_MARR"/>
    <property type="match status" value="1"/>
</dbReference>
<dbReference type="InterPro" id="IPR036390">
    <property type="entry name" value="WH_DNA-bd_sf"/>
</dbReference>
<dbReference type="PANTHER" id="PTHR42756">
    <property type="entry name" value="TRANSCRIPTIONAL REGULATOR, MARR"/>
    <property type="match status" value="1"/>
</dbReference>
<dbReference type="InterPro" id="IPR036388">
    <property type="entry name" value="WH-like_DNA-bd_sf"/>
</dbReference>
<dbReference type="CDD" id="cd00090">
    <property type="entry name" value="HTH_ARSR"/>
    <property type="match status" value="1"/>
</dbReference>
<reference evidence="5 6" key="1">
    <citation type="submission" date="2021-02" db="EMBL/GenBank/DDBJ databases">
        <title>Paenibacillus tianjinensis sp. nov.</title>
        <authorList>
            <person name="Liu H."/>
        </authorList>
    </citation>
    <scope>NUCLEOTIDE SEQUENCE [LARGE SCALE GENOMIC DNA]</scope>
    <source>
        <strain evidence="5 6">TB2019</strain>
    </source>
</reference>
<dbReference type="InterPro" id="IPR023187">
    <property type="entry name" value="Tscrpt_reg_MarR-type_CS"/>
</dbReference>